<evidence type="ECO:0000256" key="2">
    <source>
        <dbReference type="ARBA" id="ARBA00008779"/>
    </source>
</evidence>
<keyword evidence="6" id="KW-0106">Calcium</keyword>
<evidence type="ECO:0000313" key="8">
    <source>
        <dbReference type="EMBL" id="MDC2888774.1"/>
    </source>
</evidence>
<organism evidence="8 9">
    <name type="scientific">Psychrosphaera algicola</name>
    <dbReference type="NCBI Taxonomy" id="3023714"/>
    <lineage>
        <taxon>Bacteria</taxon>
        <taxon>Pseudomonadati</taxon>
        <taxon>Pseudomonadota</taxon>
        <taxon>Gammaproteobacteria</taxon>
        <taxon>Alteromonadales</taxon>
        <taxon>Pseudoalteromonadaceae</taxon>
        <taxon>Psychrosphaera</taxon>
    </lineage>
</organism>
<feature type="domain" description="Sulfatase N-terminal" evidence="7">
    <location>
        <begin position="18"/>
        <end position="140"/>
    </location>
</feature>
<dbReference type="RefSeq" id="WP_272180349.1">
    <property type="nucleotide sequence ID" value="NZ_JAQOMS010000002.1"/>
</dbReference>
<dbReference type="PANTHER" id="PTHR42693:SF42">
    <property type="entry name" value="ARYLSULFATASE G"/>
    <property type="match status" value="1"/>
</dbReference>
<keyword evidence="3" id="KW-0479">Metal-binding</keyword>
<name>A0ABT5FCL2_9GAMM</name>
<evidence type="ECO:0000259" key="7">
    <source>
        <dbReference type="Pfam" id="PF00884"/>
    </source>
</evidence>
<dbReference type="Pfam" id="PF00884">
    <property type="entry name" value="Sulfatase"/>
    <property type="match status" value="1"/>
</dbReference>
<dbReference type="Proteomes" id="UP001528411">
    <property type="component" value="Unassembled WGS sequence"/>
</dbReference>
<proteinExistence type="inferred from homology"/>
<accession>A0ABT5FCL2</accession>
<keyword evidence="4" id="KW-0732">Signal</keyword>
<keyword evidence="9" id="KW-1185">Reference proteome</keyword>
<evidence type="ECO:0000256" key="4">
    <source>
        <dbReference type="ARBA" id="ARBA00022729"/>
    </source>
</evidence>
<reference evidence="8 9" key="1">
    <citation type="submission" date="2023-01" db="EMBL/GenBank/DDBJ databases">
        <title>Psychrosphaera sp. nov., isolated from marine algae.</title>
        <authorList>
            <person name="Bayburt H."/>
            <person name="Choi B.J."/>
            <person name="Kim J.M."/>
            <person name="Choi D.G."/>
            <person name="Jeon C.O."/>
        </authorList>
    </citation>
    <scope>NUCLEOTIDE SEQUENCE [LARGE SCALE GENOMIC DNA]</scope>
    <source>
        <strain evidence="8 9">G1-22</strain>
    </source>
</reference>
<dbReference type="EMBL" id="JAQOMS010000002">
    <property type="protein sequence ID" value="MDC2888774.1"/>
    <property type="molecule type" value="Genomic_DNA"/>
</dbReference>
<evidence type="ECO:0000313" key="9">
    <source>
        <dbReference type="Proteomes" id="UP001528411"/>
    </source>
</evidence>
<dbReference type="InterPro" id="IPR017850">
    <property type="entry name" value="Alkaline_phosphatase_core_sf"/>
</dbReference>
<comment type="similarity">
    <text evidence="2">Belongs to the sulfatase family.</text>
</comment>
<comment type="caution">
    <text evidence="8">The sequence shown here is derived from an EMBL/GenBank/DDBJ whole genome shotgun (WGS) entry which is preliminary data.</text>
</comment>
<dbReference type="InterPro" id="IPR000917">
    <property type="entry name" value="Sulfatase_N"/>
</dbReference>
<protein>
    <submittedName>
        <fullName evidence="8">Sulfatase-like hydrolase/transferase</fullName>
    </submittedName>
</protein>
<gene>
    <name evidence="8" type="ORF">PN838_08300</name>
</gene>
<evidence type="ECO:0000256" key="6">
    <source>
        <dbReference type="ARBA" id="ARBA00022837"/>
    </source>
</evidence>
<dbReference type="SUPFAM" id="SSF53649">
    <property type="entry name" value="Alkaline phosphatase-like"/>
    <property type="match status" value="1"/>
</dbReference>
<keyword evidence="5" id="KW-0378">Hydrolase</keyword>
<evidence type="ECO:0000256" key="3">
    <source>
        <dbReference type="ARBA" id="ARBA00022723"/>
    </source>
</evidence>
<dbReference type="PANTHER" id="PTHR42693">
    <property type="entry name" value="ARYLSULFATASE FAMILY MEMBER"/>
    <property type="match status" value="1"/>
</dbReference>
<dbReference type="Gene3D" id="3.40.720.10">
    <property type="entry name" value="Alkaline Phosphatase, subunit A"/>
    <property type="match status" value="1"/>
</dbReference>
<comment type="cofactor">
    <cofactor evidence="1">
        <name>Ca(2+)</name>
        <dbReference type="ChEBI" id="CHEBI:29108"/>
    </cofactor>
</comment>
<dbReference type="InterPro" id="IPR050738">
    <property type="entry name" value="Sulfatase"/>
</dbReference>
<evidence type="ECO:0000256" key="1">
    <source>
        <dbReference type="ARBA" id="ARBA00001913"/>
    </source>
</evidence>
<evidence type="ECO:0000256" key="5">
    <source>
        <dbReference type="ARBA" id="ARBA00022801"/>
    </source>
</evidence>
<sequence length="221" mass="25135">MDIGGQRAAIFCLHSFYTVHTPLEATESVKQKYLNHPLIRNERHATFAAMVELMDINVGRIMRSLEQQKLLDNTLVIFTSDNGGIRSISYQDPLRGGKGSYYEGGTRVPLVVSFPSRIAPRTDATPVINADFYPTLASVINADVSKQTLDGSDLSPLWFDNKTLENRNLYWHFPIYLQAYNASADQSRDPLFRTRLRLDYAPRKMEATPLFSKITYLSYMT</sequence>